<dbReference type="SUPFAM" id="SSF160104">
    <property type="entry name" value="Acetoacetate decarboxylase-like"/>
    <property type="match status" value="1"/>
</dbReference>
<dbReference type="PANTHER" id="PTHR39186:SF1">
    <property type="entry name" value="DUF2071 DOMAIN-CONTAINING PROTEIN"/>
    <property type="match status" value="1"/>
</dbReference>
<proteinExistence type="predicted"/>
<dbReference type="Proteomes" id="UP000586976">
    <property type="component" value="Unassembled WGS sequence"/>
</dbReference>
<name>A0A7W2HH51_9ACTN</name>
<dbReference type="PANTHER" id="PTHR39186">
    <property type="entry name" value="DUF2071 FAMILY PROTEIN"/>
    <property type="match status" value="1"/>
</dbReference>
<protein>
    <submittedName>
        <fullName evidence="1">DUF2071 domain-containing protein</fullName>
    </submittedName>
</protein>
<sequence length="302" mass="32659">MGEELLGLSGNAASVRARRCGAGGSLTTGPRGAGHWCAHRAAGCARFAPARQGHSSRVVSTGPDHRLRLPVLRAVLLTQTFVHWQYPPDEVQKLLPDGLVVDQRDGAAWVSLTPFLMAGVRPPGLPVVPTLDAFPATNLRTYVRWPGGRDGVWFLSSEVGSAVMLAARAVGAPYHLSDLSVTTVDDTVSYAGTRRGGSPSYHLVARPGPRITPSERDIWLCGRWRAFTWRLGTVFEIPIWHDPWVLSSAALEDLGEDLTSAAGLSRPRGEPLVHFSHAMRNVRLGPARPSRLQDLLNLIPGT</sequence>
<reference evidence="1 2" key="1">
    <citation type="submission" date="2020-07" db="EMBL/GenBank/DDBJ databases">
        <title>Streptomyces isolated from Indian soil.</title>
        <authorList>
            <person name="Mandal S."/>
            <person name="Maiti P.K."/>
        </authorList>
    </citation>
    <scope>NUCLEOTIDE SEQUENCE [LARGE SCALE GENOMIC DNA]</scope>
    <source>
        <strain evidence="1 2">PSKA54</strain>
    </source>
</reference>
<organism evidence="1 2">
    <name type="scientific">Streptomyces himalayensis subsp. aureolus</name>
    <dbReference type="NCBI Taxonomy" id="2758039"/>
    <lineage>
        <taxon>Bacteria</taxon>
        <taxon>Bacillati</taxon>
        <taxon>Actinomycetota</taxon>
        <taxon>Actinomycetes</taxon>
        <taxon>Kitasatosporales</taxon>
        <taxon>Streptomycetaceae</taxon>
        <taxon>Streptomyces</taxon>
        <taxon>Streptomyces himalayensis</taxon>
    </lineage>
</organism>
<evidence type="ECO:0000313" key="2">
    <source>
        <dbReference type="Proteomes" id="UP000586976"/>
    </source>
</evidence>
<evidence type="ECO:0000313" key="1">
    <source>
        <dbReference type="EMBL" id="MBA4863655.1"/>
    </source>
</evidence>
<accession>A0A7W2HH51</accession>
<dbReference type="InterPro" id="IPR018644">
    <property type="entry name" value="DUF2071"/>
</dbReference>
<keyword evidence="2" id="KW-1185">Reference proteome</keyword>
<dbReference type="InterPro" id="IPR023375">
    <property type="entry name" value="ADC_dom_sf"/>
</dbReference>
<dbReference type="Pfam" id="PF09844">
    <property type="entry name" value="DUF2071"/>
    <property type="match status" value="1"/>
</dbReference>
<gene>
    <name evidence="1" type="ORF">H1V43_20160</name>
</gene>
<dbReference type="EMBL" id="JACEQY010000022">
    <property type="protein sequence ID" value="MBA4863655.1"/>
    <property type="molecule type" value="Genomic_DNA"/>
</dbReference>
<dbReference type="AlphaFoldDB" id="A0A7W2HH51"/>
<comment type="caution">
    <text evidence="1">The sequence shown here is derived from an EMBL/GenBank/DDBJ whole genome shotgun (WGS) entry which is preliminary data.</text>
</comment>